<dbReference type="EMBL" id="FR871222">
    <property type="protein sequence ID" value="CCB78544.1"/>
    <property type="molecule type" value="mRNA"/>
</dbReference>
<feature type="non-terminal residue" evidence="2">
    <location>
        <position position="1"/>
    </location>
</feature>
<name>G3ADK8_9HYPH</name>
<feature type="compositionally biased region" description="Basic residues" evidence="1">
    <location>
        <begin position="166"/>
        <end position="177"/>
    </location>
</feature>
<reference evidence="2" key="1">
    <citation type="submission" date="2011-05" db="EMBL/GenBank/DDBJ databases">
        <title>Multilocus sequence analysis on Bosea species and the description of Bosea lupini sp. nov., Bosea lathyri sp. nov., and Bosea robinae sp. nov. isolated from indigenous legumes in Flanders (Belgium).</title>
        <authorList>
            <person name="De Meyer S.E."/>
            <person name="Willems A."/>
        </authorList>
    </citation>
    <scope>NUCLEOTIDE SEQUENCE</scope>
    <source>
        <strain evidence="2">Type strain: LMG 26221</strain>
    </source>
</reference>
<gene>
    <name evidence="2" type="primary">gyrB</name>
</gene>
<evidence type="ECO:0000313" key="2">
    <source>
        <dbReference type="EMBL" id="CCB78544.1"/>
    </source>
</evidence>
<feature type="region of interest" description="Disordered" evidence="1">
    <location>
        <begin position="89"/>
        <end position="225"/>
    </location>
</feature>
<feature type="compositionally biased region" description="Basic and acidic residues" evidence="1">
    <location>
        <begin position="122"/>
        <end position="138"/>
    </location>
</feature>
<feature type="compositionally biased region" description="Basic and acidic residues" evidence="1">
    <location>
        <begin position="178"/>
        <end position="201"/>
    </location>
</feature>
<dbReference type="AlphaFoldDB" id="G3ADK8"/>
<organism evidence="2">
    <name type="scientific">Bosea massiliensis</name>
    <dbReference type="NCBI Taxonomy" id="151419"/>
    <lineage>
        <taxon>Bacteria</taxon>
        <taxon>Pseudomonadati</taxon>
        <taxon>Pseudomonadota</taxon>
        <taxon>Alphaproteobacteria</taxon>
        <taxon>Hyphomicrobiales</taxon>
        <taxon>Boseaceae</taxon>
        <taxon>Bosea</taxon>
    </lineage>
</organism>
<accession>G3ADK8</accession>
<feature type="region of interest" description="Disordered" evidence="1">
    <location>
        <begin position="30"/>
        <end position="61"/>
    </location>
</feature>
<protein>
    <submittedName>
        <fullName evidence="2">DNA gyrase subunit beta</fullName>
    </submittedName>
</protein>
<feature type="compositionally biased region" description="Basic residues" evidence="1">
    <location>
        <begin position="38"/>
        <end position="54"/>
    </location>
</feature>
<proteinExistence type="evidence at transcript level"/>
<feature type="compositionally biased region" description="Basic and acidic residues" evidence="1">
    <location>
        <begin position="89"/>
        <end position="110"/>
    </location>
</feature>
<feature type="non-terminal residue" evidence="2">
    <location>
        <position position="225"/>
    </location>
</feature>
<feature type="compositionally biased region" description="Basic and acidic residues" evidence="1">
    <location>
        <begin position="147"/>
        <end position="159"/>
    </location>
</feature>
<sequence>LGRPARRRRLRRQCALGLAEAAHLARRQRALHGVPPWRRGRSARRRRPGRRQARHRGDLPAVAGNLHYGRVRLQDAGAPAARARLPELGRAHRPDRCSPCRDRPRRADVRGRRRGLRALSRPRQDADHRETGHAERREGRHHRRRRAVVERQLPRERALLHQQHPAARRRHPSRRLPRRADAAGHGLRRDLRHFEEREGLAHRRRLPRGPDRDRFGQGARPEILV</sequence>
<evidence type="ECO:0000256" key="1">
    <source>
        <dbReference type="SAM" id="MobiDB-lite"/>
    </source>
</evidence>